<dbReference type="EMBL" id="CP002959">
    <property type="protein sequence ID" value="AFM14136.1"/>
    <property type="molecule type" value="Genomic_DNA"/>
</dbReference>
<name>I4BA29_TURPD</name>
<evidence type="ECO:0000313" key="3">
    <source>
        <dbReference type="EMBL" id="AFM14136.1"/>
    </source>
</evidence>
<dbReference type="KEGG" id="tpx:Turpa_3499"/>
<sequence>MKYLFAFMILGCVNLLAVEFRAVNAIGGVNLRKEPRKNAPLVTTIPDAAIVKILDQKEQAAETIDGFAGKWLNAEIEGKSGWVFSRFLTEFPVTEDCLKFFGRVEGQAHPGQKLICGRGRDRLLLNAQWFGRRMLEENMKWNPEGSRTQLRQLNKIIQIHEIEGNLAIVTVPAIVDDVFTFISPKSLWIFKGNFWQPMHIGKRRSVATIVKVNNDEYADAIESSGCCGWVRVTIYFGQSDGNLKQVFEKAFVDNNEFKLMSKTCQNLLISGAEIDANNPNENPRRTYTFDCRDGRFANMPLRK</sequence>
<evidence type="ECO:0000313" key="4">
    <source>
        <dbReference type="Proteomes" id="UP000006048"/>
    </source>
</evidence>
<dbReference type="OrthoDB" id="331037at2"/>
<evidence type="ECO:0000259" key="2">
    <source>
        <dbReference type="Pfam" id="PF08239"/>
    </source>
</evidence>
<keyword evidence="1" id="KW-0732">Signal</keyword>
<keyword evidence="4" id="KW-1185">Reference proteome</keyword>
<gene>
    <name evidence="3" type="ordered locus">Turpa_3499</name>
</gene>
<dbReference type="HOGENOM" id="CLU_918104_0_0_12"/>
<reference evidence="3 4" key="1">
    <citation type="submission" date="2012-06" db="EMBL/GenBank/DDBJ databases">
        <title>The complete chromosome of genome of Turneriella parva DSM 21527.</title>
        <authorList>
            <consortium name="US DOE Joint Genome Institute (JGI-PGF)"/>
            <person name="Lucas S."/>
            <person name="Han J."/>
            <person name="Lapidus A."/>
            <person name="Bruce D."/>
            <person name="Goodwin L."/>
            <person name="Pitluck S."/>
            <person name="Peters L."/>
            <person name="Kyrpides N."/>
            <person name="Mavromatis K."/>
            <person name="Ivanova N."/>
            <person name="Mikhailova N."/>
            <person name="Chertkov O."/>
            <person name="Detter J.C."/>
            <person name="Tapia R."/>
            <person name="Han C."/>
            <person name="Land M."/>
            <person name="Hauser L."/>
            <person name="Markowitz V."/>
            <person name="Cheng J.-F."/>
            <person name="Hugenholtz P."/>
            <person name="Woyke T."/>
            <person name="Wu D."/>
            <person name="Gronow S."/>
            <person name="Wellnitz S."/>
            <person name="Brambilla E."/>
            <person name="Klenk H.-P."/>
            <person name="Eisen J.A."/>
        </authorList>
    </citation>
    <scope>NUCLEOTIDE SEQUENCE [LARGE SCALE GENOMIC DNA]</scope>
    <source>
        <strain evidence="4">ATCC BAA-1111 / DSM 21527 / NCTC 11395 / H</strain>
    </source>
</reference>
<dbReference type="InterPro" id="IPR003646">
    <property type="entry name" value="SH3-like_bac-type"/>
</dbReference>
<protein>
    <recommendedName>
        <fullName evidence="2">SH3b domain-containing protein</fullName>
    </recommendedName>
</protein>
<evidence type="ECO:0000256" key="1">
    <source>
        <dbReference type="SAM" id="SignalP"/>
    </source>
</evidence>
<feature type="signal peptide" evidence="1">
    <location>
        <begin position="1"/>
        <end position="17"/>
    </location>
</feature>
<dbReference type="STRING" id="869212.Turpa_3499"/>
<dbReference type="AlphaFoldDB" id="I4BA29"/>
<feature type="chain" id="PRO_5003686066" description="SH3b domain-containing protein" evidence="1">
    <location>
        <begin position="18"/>
        <end position="303"/>
    </location>
</feature>
<feature type="domain" description="SH3b" evidence="2">
    <location>
        <begin position="27"/>
        <end position="88"/>
    </location>
</feature>
<dbReference type="Pfam" id="PF08239">
    <property type="entry name" value="SH3_3"/>
    <property type="match status" value="1"/>
</dbReference>
<proteinExistence type="predicted"/>
<dbReference type="Gene3D" id="2.30.30.40">
    <property type="entry name" value="SH3 Domains"/>
    <property type="match status" value="1"/>
</dbReference>
<dbReference type="Proteomes" id="UP000006048">
    <property type="component" value="Chromosome"/>
</dbReference>
<organism evidence="3 4">
    <name type="scientific">Turneriella parva (strain ATCC BAA-1111 / DSM 21527 / NCTC 11395 / H)</name>
    <name type="common">Leptospira parva</name>
    <dbReference type="NCBI Taxonomy" id="869212"/>
    <lineage>
        <taxon>Bacteria</taxon>
        <taxon>Pseudomonadati</taxon>
        <taxon>Spirochaetota</taxon>
        <taxon>Spirochaetia</taxon>
        <taxon>Leptospirales</taxon>
        <taxon>Leptospiraceae</taxon>
        <taxon>Turneriella</taxon>
    </lineage>
</organism>
<accession>I4BA29</accession>
<dbReference type="RefSeq" id="WP_014804621.1">
    <property type="nucleotide sequence ID" value="NC_018020.1"/>
</dbReference>